<dbReference type="STRING" id="112413.SAMN05421854_103175"/>
<organism evidence="4 5">
    <name type="scientific">Amycolatopsis rubida</name>
    <dbReference type="NCBI Taxonomy" id="112413"/>
    <lineage>
        <taxon>Bacteria</taxon>
        <taxon>Bacillati</taxon>
        <taxon>Actinomycetota</taxon>
        <taxon>Actinomycetes</taxon>
        <taxon>Pseudonocardiales</taxon>
        <taxon>Pseudonocardiaceae</taxon>
        <taxon>Amycolatopsis</taxon>
    </lineage>
</organism>
<dbReference type="PANTHER" id="PTHR43976">
    <property type="entry name" value="SHORT CHAIN DEHYDROGENASE"/>
    <property type="match status" value="1"/>
</dbReference>
<evidence type="ECO:0000256" key="3">
    <source>
        <dbReference type="RuleBase" id="RU000363"/>
    </source>
</evidence>
<sequence length="277" mass="29220">MTARTWFITGVSSGFGRELAEQLLARGDRVAGTVRREGSADDLRTKHGERLWLGLLDVTDLDRVRDVVDAAFGELGRIDVVVINAGYGLFGAAEEFSDEQVVHQIRTNLLGSIQTARASLPHLRAQGGGRIIQLSSVAGLAAHPGASLYHAGKWGVEGFMEALAAEVAPFGIEVTLVEPGGARTSFAGSSLRLSEPLAAYDNTPAAAVRVFKDIAVPVPGDPVKVAARIIDSASRQPAPLRLVLGSDCYQGATAALRERLAQIEPQQASAAETDADT</sequence>
<dbReference type="EMBL" id="FOWC01000003">
    <property type="protein sequence ID" value="SFO83985.1"/>
    <property type="molecule type" value="Genomic_DNA"/>
</dbReference>
<evidence type="ECO:0000313" key="5">
    <source>
        <dbReference type="Proteomes" id="UP000199137"/>
    </source>
</evidence>
<gene>
    <name evidence="4" type="ORF">SAMN05421854_103175</name>
</gene>
<evidence type="ECO:0000256" key="1">
    <source>
        <dbReference type="ARBA" id="ARBA00006484"/>
    </source>
</evidence>
<dbReference type="CDD" id="cd05374">
    <property type="entry name" value="17beta-HSD-like_SDR_c"/>
    <property type="match status" value="1"/>
</dbReference>
<protein>
    <submittedName>
        <fullName evidence="4">Short-chain dehydrogenase</fullName>
    </submittedName>
</protein>
<dbReference type="SUPFAM" id="SSF51735">
    <property type="entry name" value="NAD(P)-binding Rossmann-fold domains"/>
    <property type="match status" value="1"/>
</dbReference>
<dbReference type="InterPro" id="IPR036291">
    <property type="entry name" value="NAD(P)-bd_dom_sf"/>
</dbReference>
<comment type="similarity">
    <text evidence="1 3">Belongs to the short-chain dehydrogenases/reductases (SDR) family.</text>
</comment>
<dbReference type="NCBIfam" id="NF005065">
    <property type="entry name" value="PRK06482.1"/>
    <property type="match status" value="1"/>
</dbReference>
<dbReference type="Proteomes" id="UP000199137">
    <property type="component" value="Unassembled WGS sequence"/>
</dbReference>
<evidence type="ECO:0000256" key="2">
    <source>
        <dbReference type="ARBA" id="ARBA00023002"/>
    </source>
</evidence>
<dbReference type="Gene3D" id="3.40.50.720">
    <property type="entry name" value="NAD(P)-binding Rossmann-like Domain"/>
    <property type="match status" value="1"/>
</dbReference>
<accession>A0A1I5KFZ0</accession>
<dbReference type="InterPro" id="IPR051911">
    <property type="entry name" value="SDR_oxidoreductase"/>
</dbReference>
<dbReference type="PRINTS" id="PR00081">
    <property type="entry name" value="GDHRDH"/>
</dbReference>
<dbReference type="Pfam" id="PF00106">
    <property type="entry name" value="adh_short"/>
    <property type="match status" value="1"/>
</dbReference>
<name>A0A1I5KFZ0_9PSEU</name>
<evidence type="ECO:0000313" key="4">
    <source>
        <dbReference type="EMBL" id="SFO83985.1"/>
    </source>
</evidence>
<dbReference type="OrthoDB" id="9792003at2"/>
<keyword evidence="2" id="KW-0560">Oxidoreductase</keyword>
<reference evidence="5" key="1">
    <citation type="submission" date="2016-10" db="EMBL/GenBank/DDBJ databases">
        <authorList>
            <person name="Varghese N."/>
            <person name="Submissions S."/>
        </authorList>
    </citation>
    <scope>NUCLEOTIDE SEQUENCE [LARGE SCALE GENOMIC DNA]</scope>
    <source>
        <strain evidence="5">DSM 44637</strain>
    </source>
</reference>
<dbReference type="InterPro" id="IPR002347">
    <property type="entry name" value="SDR_fam"/>
</dbReference>
<dbReference type="RefSeq" id="WP_093573842.1">
    <property type="nucleotide sequence ID" value="NZ_FOWC01000003.1"/>
</dbReference>
<dbReference type="PRINTS" id="PR00080">
    <property type="entry name" value="SDRFAMILY"/>
</dbReference>
<dbReference type="PANTHER" id="PTHR43976:SF16">
    <property type="entry name" value="SHORT-CHAIN DEHYDROGENASE_REDUCTASE FAMILY PROTEIN"/>
    <property type="match status" value="1"/>
</dbReference>
<dbReference type="AlphaFoldDB" id="A0A1I5KFZ0"/>
<proteinExistence type="inferred from homology"/>
<dbReference type="GO" id="GO:0016491">
    <property type="term" value="F:oxidoreductase activity"/>
    <property type="evidence" value="ECO:0007669"/>
    <property type="project" value="UniProtKB-KW"/>
</dbReference>